<comment type="caution">
    <text evidence="1">The sequence shown here is derived from an EMBL/GenBank/DDBJ whole genome shotgun (WGS) entry which is preliminary data.</text>
</comment>
<dbReference type="Proteomes" id="UP000435112">
    <property type="component" value="Unassembled WGS sequence"/>
</dbReference>
<protein>
    <submittedName>
        <fullName evidence="1">Uncharacterized protein</fullName>
    </submittedName>
</protein>
<organism evidence="1 4">
    <name type="scientific">Phytophthora rubi</name>
    <dbReference type="NCBI Taxonomy" id="129364"/>
    <lineage>
        <taxon>Eukaryota</taxon>
        <taxon>Sar</taxon>
        <taxon>Stramenopiles</taxon>
        <taxon>Oomycota</taxon>
        <taxon>Peronosporomycetes</taxon>
        <taxon>Peronosporales</taxon>
        <taxon>Peronosporaceae</taxon>
        <taxon>Phytophthora</taxon>
    </lineage>
</organism>
<dbReference type="Proteomes" id="UP000429607">
    <property type="component" value="Unassembled WGS sequence"/>
</dbReference>
<evidence type="ECO:0000313" key="3">
    <source>
        <dbReference type="Proteomes" id="UP000429607"/>
    </source>
</evidence>
<proteinExistence type="predicted"/>
<sequence length="141" mass="15621">MLLTLCLCLAVRTDWPGAIHSPRSRPTCWSLMPRRRRWLFFARGVGAHSPCGYTNSSLYFCQKFHAVVYSSVGLRSHCIACLTRCVFSATAIDARPSPPAFLGVCTKLGFILCRTVSLSSLPCQRKRFCRSINSSSVSKVG</sequence>
<evidence type="ECO:0000313" key="1">
    <source>
        <dbReference type="EMBL" id="KAE8968491.1"/>
    </source>
</evidence>
<reference evidence="3 4" key="1">
    <citation type="submission" date="2018-09" db="EMBL/GenBank/DDBJ databases">
        <title>Genomic investigation of the strawberry pathogen Phytophthora fragariae indicates pathogenicity is determined by transcriptional variation in three key races.</title>
        <authorList>
            <person name="Adams T.M."/>
            <person name="Armitage A.D."/>
            <person name="Sobczyk M.K."/>
            <person name="Bates H.J."/>
            <person name="Dunwell J.M."/>
            <person name="Nellist C.F."/>
            <person name="Harrison R.J."/>
        </authorList>
    </citation>
    <scope>NUCLEOTIDE SEQUENCE [LARGE SCALE GENOMIC DNA]</scope>
    <source>
        <strain evidence="2 3">SCRP249</strain>
        <strain evidence="1 4">SCRP324</strain>
    </source>
</reference>
<dbReference type="AlphaFoldDB" id="A0A6A3HG00"/>
<dbReference type="EMBL" id="QXFV01000065">
    <property type="protein sequence ID" value="KAE9050860.1"/>
    <property type="molecule type" value="Genomic_DNA"/>
</dbReference>
<accession>A0A6A3HG00</accession>
<dbReference type="OrthoDB" id="10268659at2759"/>
<name>A0A6A3HG00_9STRA</name>
<gene>
    <name evidence="2" type="ORF">PR001_g2004</name>
    <name evidence="1" type="ORF">PR002_g27738</name>
</gene>
<evidence type="ECO:0000313" key="4">
    <source>
        <dbReference type="Proteomes" id="UP000435112"/>
    </source>
</evidence>
<dbReference type="EMBL" id="QXFU01004496">
    <property type="protein sequence ID" value="KAE8968491.1"/>
    <property type="molecule type" value="Genomic_DNA"/>
</dbReference>
<evidence type="ECO:0000313" key="2">
    <source>
        <dbReference type="EMBL" id="KAE9050860.1"/>
    </source>
</evidence>